<organism evidence="1">
    <name type="scientific">marine sediment metagenome</name>
    <dbReference type="NCBI Taxonomy" id="412755"/>
    <lineage>
        <taxon>unclassified sequences</taxon>
        <taxon>metagenomes</taxon>
        <taxon>ecological metagenomes</taxon>
    </lineage>
</organism>
<feature type="non-terminal residue" evidence="1">
    <location>
        <position position="46"/>
    </location>
</feature>
<name>X0XHG4_9ZZZZ</name>
<gene>
    <name evidence="1" type="ORF">S01H1_85760</name>
</gene>
<dbReference type="AlphaFoldDB" id="X0XHG4"/>
<evidence type="ECO:0000313" key="1">
    <source>
        <dbReference type="EMBL" id="GAG42550.1"/>
    </source>
</evidence>
<accession>X0XHG4</accession>
<protein>
    <recommendedName>
        <fullName evidence="2">ATPase BadF/BadG/BcrA/BcrD type domain-containing protein</fullName>
    </recommendedName>
</protein>
<proteinExistence type="predicted"/>
<sequence>MGIDCGSVSVKFALMRDHDLIGKVYFKNRGLIETIQQGLRQLPKAK</sequence>
<evidence type="ECO:0008006" key="2">
    <source>
        <dbReference type="Google" id="ProtNLM"/>
    </source>
</evidence>
<comment type="caution">
    <text evidence="1">The sequence shown here is derived from an EMBL/GenBank/DDBJ whole genome shotgun (WGS) entry which is preliminary data.</text>
</comment>
<dbReference type="EMBL" id="BARS01059044">
    <property type="protein sequence ID" value="GAG42550.1"/>
    <property type="molecule type" value="Genomic_DNA"/>
</dbReference>
<reference evidence="1" key="1">
    <citation type="journal article" date="2014" name="Front. Microbiol.">
        <title>High frequency of phylogenetically diverse reductive dehalogenase-homologous genes in deep subseafloor sedimentary metagenomes.</title>
        <authorList>
            <person name="Kawai M."/>
            <person name="Futagami T."/>
            <person name="Toyoda A."/>
            <person name="Takaki Y."/>
            <person name="Nishi S."/>
            <person name="Hori S."/>
            <person name="Arai W."/>
            <person name="Tsubouchi T."/>
            <person name="Morono Y."/>
            <person name="Uchiyama I."/>
            <person name="Ito T."/>
            <person name="Fujiyama A."/>
            <person name="Inagaki F."/>
            <person name="Takami H."/>
        </authorList>
    </citation>
    <scope>NUCLEOTIDE SEQUENCE</scope>
    <source>
        <strain evidence="1">Expedition CK06-06</strain>
    </source>
</reference>
<dbReference type="Gene3D" id="3.30.420.40">
    <property type="match status" value="1"/>
</dbReference>